<dbReference type="InterPro" id="IPR022047">
    <property type="entry name" value="Microcephalin-like"/>
</dbReference>
<dbReference type="CDD" id="cd17716">
    <property type="entry name" value="BRCT_microcephalin_rpt1"/>
    <property type="match status" value="1"/>
</dbReference>
<feature type="region of interest" description="Disordered" evidence="1">
    <location>
        <begin position="325"/>
        <end position="385"/>
    </location>
</feature>
<dbReference type="PANTHER" id="PTHR14625">
    <property type="entry name" value="MICROCEPHALIN"/>
    <property type="match status" value="1"/>
</dbReference>
<evidence type="ECO:0000313" key="4">
    <source>
        <dbReference type="Proteomes" id="UP001595075"/>
    </source>
</evidence>
<dbReference type="Gene3D" id="3.40.50.10190">
    <property type="entry name" value="BRCT domain"/>
    <property type="match status" value="1"/>
</dbReference>
<feature type="compositionally biased region" description="Polar residues" evidence="1">
    <location>
        <begin position="343"/>
        <end position="355"/>
    </location>
</feature>
<feature type="compositionally biased region" description="Low complexity" evidence="1">
    <location>
        <begin position="24"/>
        <end position="43"/>
    </location>
</feature>
<gene>
    <name evidence="3" type="ORF">VTL71DRAFT_7471</name>
</gene>
<dbReference type="PROSITE" id="PS50172">
    <property type="entry name" value="BRCT"/>
    <property type="match status" value="1"/>
</dbReference>
<dbReference type="InterPro" id="IPR036420">
    <property type="entry name" value="BRCT_dom_sf"/>
</dbReference>
<protein>
    <recommendedName>
        <fullName evidence="2">BRCT domain-containing protein</fullName>
    </recommendedName>
</protein>
<feature type="region of interest" description="Disordered" evidence="1">
    <location>
        <begin position="1140"/>
        <end position="1162"/>
    </location>
</feature>
<evidence type="ECO:0000256" key="1">
    <source>
        <dbReference type="SAM" id="MobiDB-lite"/>
    </source>
</evidence>
<feature type="region of interest" description="Disordered" evidence="1">
    <location>
        <begin position="894"/>
        <end position="949"/>
    </location>
</feature>
<feature type="domain" description="BRCT" evidence="2">
    <location>
        <begin position="979"/>
        <end position="1082"/>
    </location>
</feature>
<dbReference type="SUPFAM" id="SSF52113">
    <property type="entry name" value="BRCT domain"/>
    <property type="match status" value="1"/>
</dbReference>
<proteinExistence type="predicted"/>
<evidence type="ECO:0000313" key="3">
    <source>
        <dbReference type="EMBL" id="KAL2061198.1"/>
    </source>
</evidence>
<feature type="region of interest" description="Disordered" evidence="1">
    <location>
        <begin position="793"/>
        <end position="813"/>
    </location>
</feature>
<feature type="region of interest" description="Disordered" evidence="1">
    <location>
        <begin position="183"/>
        <end position="266"/>
    </location>
</feature>
<feature type="compositionally biased region" description="Polar residues" evidence="1">
    <location>
        <begin position="362"/>
        <end position="381"/>
    </location>
</feature>
<sequence length="1270" mass="137381">MDQSPPKRVTRARAAAKSTDTGVKTTKIATAASKAKVTRSVSTTKRKTRADDIEEEEQQDPEPIIEPEPKTTRGRAKKAVAQVDPEPEPEMNEPPVKPTRGRPKKVAAPVETPAPEPARATRGRAKKVEAPQEETIVVEEPVKRPTRARAPTVSKATAPKKTVKFEEPDKENVMPVGINAKGKAKVAEPATGLRAKPVRKPAATTITRATRGRATKNVEEKEKSSPLSPKKATQVATAKEAVSEDELATTEKTPMKPLMKSPMKPPGSVFGTAKKLDFSASNTITVNRVITQDFTGSVIASPARRPPQSPFKETFKASAHNMTMGNSMLQSPFRPNLPAPKATTEQSSFKASLLQSPARRPQSPTKVSENGSPTRSTNNASLFAGTPKASTFKISRFATPRTITKSAVRTGRMLPPHVLAANGSPVSKDDSDSTMMAAPSLSFSGRLSSIMPRDADPAFVASEPIVEETEALAVADIPQVEETTATEPMAVDEDTIAVEVSTEHIVTPPGSPPRDNTGFSGAFALRETDNSPFDDSESEDELASGSPSYSPVPMPAFSVPLDFASSPATPAAFTAIAETPKTATARKAFASSRKSKIGFTPLAQQLNDWMAASPEKSDANDSDEAPSPTRLTSQQNQDATPRPSPAKSSFFEDEMSIRDELVAEPEAPAEETDILDAFFEPVELDEQDMDLAFEADEMSMLEPEELEAYVNEEVFEAPEEVEEDITQVPAGEFNDSEPTFLEPTSNNEVVEQAAFQDHEAAPANEIVQMDITDPESIQESELVPENVAIETFLPETAQDAEPTSPTLDTAEPEDLQDSELDELANEIEIPSVPEPALSEASQEYGDENALPIDPRLMSAPTPRSPVQSFATPKPKRVLGERVCHTVSKVPLKAPAEDSLIRPSPKKRSASISRLPTQRPSSTLSRNNTVISYSPTKSTPRTQTKKPSQDVVMQDVIATPSKDEGWSSIGTPARTPRRDINTALLKGAVVFVDVHTSEGSDASALFTELLTQMGARCVKTWAWNGSSEDTSKIGITHVVFKDGGKRTLERVKETNGVVACVGVGWVLDCERENKWLDESVYSVDTGMVPRGGHRRRKSMEPRALAKMNGELVSSMTPNRNASPSKEFLHFPDTPITAKSRRRESVQWVRSPASSSSGDLDDQTFILSPVPATPAPETISAYGEDGLYGENTPVGQTPYFLHNEQLVQKTAPAGRRYVDTEQVDGQSRTSMGAGFLSEKKDETVMSRLMAARRKSMIYAPKVGSPLARGSLF</sequence>
<feature type="region of interest" description="Disordered" evidence="1">
    <location>
        <begin position="1"/>
        <end position="169"/>
    </location>
</feature>
<feature type="compositionally biased region" description="Polar residues" evidence="1">
    <location>
        <begin position="909"/>
        <end position="945"/>
    </location>
</feature>
<evidence type="ECO:0000259" key="2">
    <source>
        <dbReference type="PROSITE" id="PS50172"/>
    </source>
</evidence>
<dbReference type="PANTHER" id="PTHR14625:SF3">
    <property type="entry name" value="MICROCEPHALIN"/>
    <property type="match status" value="1"/>
</dbReference>
<dbReference type="InterPro" id="IPR001357">
    <property type="entry name" value="BRCT_dom"/>
</dbReference>
<organism evidence="3 4">
    <name type="scientific">Oculimacula yallundae</name>
    <dbReference type="NCBI Taxonomy" id="86028"/>
    <lineage>
        <taxon>Eukaryota</taxon>
        <taxon>Fungi</taxon>
        <taxon>Dikarya</taxon>
        <taxon>Ascomycota</taxon>
        <taxon>Pezizomycotina</taxon>
        <taxon>Leotiomycetes</taxon>
        <taxon>Helotiales</taxon>
        <taxon>Ploettnerulaceae</taxon>
        <taxon>Oculimacula</taxon>
    </lineage>
</organism>
<feature type="compositionally biased region" description="Polar residues" evidence="1">
    <location>
        <begin position="629"/>
        <end position="639"/>
    </location>
</feature>
<keyword evidence="4" id="KW-1185">Reference proteome</keyword>
<feature type="region of interest" description="Disordered" evidence="1">
    <location>
        <begin position="612"/>
        <end position="650"/>
    </location>
</feature>
<comment type="caution">
    <text evidence="3">The sequence shown here is derived from an EMBL/GenBank/DDBJ whole genome shotgun (WGS) entry which is preliminary data.</text>
</comment>
<feature type="region of interest" description="Disordered" evidence="1">
    <location>
        <begin position="505"/>
        <end position="549"/>
    </location>
</feature>
<feature type="compositionally biased region" description="Acidic residues" evidence="1">
    <location>
        <begin position="52"/>
        <end position="65"/>
    </location>
</feature>
<accession>A0ABR4BU78</accession>
<dbReference type="Proteomes" id="UP001595075">
    <property type="component" value="Unassembled WGS sequence"/>
</dbReference>
<dbReference type="EMBL" id="JAZHXI010000019">
    <property type="protein sequence ID" value="KAL2061198.1"/>
    <property type="molecule type" value="Genomic_DNA"/>
</dbReference>
<name>A0ABR4BU78_9HELO</name>
<reference evidence="3 4" key="1">
    <citation type="journal article" date="2024" name="Commun. Biol.">
        <title>Comparative genomic analysis of thermophilic fungi reveals convergent evolutionary adaptations and gene losses.</title>
        <authorList>
            <person name="Steindorff A.S."/>
            <person name="Aguilar-Pontes M.V."/>
            <person name="Robinson A.J."/>
            <person name="Andreopoulos B."/>
            <person name="LaButti K."/>
            <person name="Kuo A."/>
            <person name="Mondo S."/>
            <person name="Riley R."/>
            <person name="Otillar R."/>
            <person name="Haridas S."/>
            <person name="Lipzen A."/>
            <person name="Grimwood J."/>
            <person name="Schmutz J."/>
            <person name="Clum A."/>
            <person name="Reid I.D."/>
            <person name="Moisan M.C."/>
            <person name="Butler G."/>
            <person name="Nguyen T.T.M."/>
            <person name="Dewar K."/>
            <person name="Conant G."/>
            <person name="Drula E."/>
            <person name="Henrissat B."/>
            <person name="Hansel C."/>
            <person name="Singer S."/>
            <person name="Hutchinson M.I."/>
            <person name="de Vries R.P."/>
            <person name="Natvig D.O."/>
            <person name="Powell A.J."/>
            <person name="Tsang A."/>
            <person name="Grigoriev I.V."/>
        </authorList>
    </citation>
    <scope>NUCLEOTIDE SEQUENCE [LARGE SCALE GENOMIC DNA]</scope>
    <source>
        <strain evidence="3 4">CBS 494.80</strain>
    </source>
</reference>
<feature type="compositionally biased region" description="Acidic residues" evidence="1">
    <location>
        <begin position="532"/>
        <end position="542"/>
    </location>
</feature>
<feature type="compositionally biased region" description="Low complexity" evidence="1">
    <location>
        <begin position="106"/>
        <end position="120"/>
    </location>
</feature>